<feature type="compositionally biased region" description="Low complexity" evidence="1">
    <location>
        <begin position="55"/>
        <end position="72"/>
    </location>
</feature>
<keyword evidence="3" id="KW-0732">Signal</keyword>
<dbReference type="Proteomes" id="UP000002630">
    <property type="component" value="Linkage Group LG14"/>
</dbReference>
<dbReference type="eggNOG" id="ENOG502SGIC">
    <property type="taxonomic scope" value="Eukaryota"/>
</dbReference>
<feature type="transmembrane region" description="Helical" evidence="2">
    <location>
        <begin position="250"/>
        <end position="267"/>
    </location>
</feature>
<sequence>MASRSSRRSRLASLAFLGFSAPLARGRDVGVVAGACGFVVAPGGGAAMLQRSRRSVPASAAAAAAASAPRMALSEEAEATPYSELPADWRAPLPPREFKPKKGETQEEEGVEGEGVGGAEGDGLRTPAEVLQEATRVTPKRMQGRMAQAPPGLESLQTENQRRRALPLSKLKRVKPKKRAAKEEEEGEIRPLVLKTDRESVLRGEDYWIDYREVDRKKAIREAKAKAPAPDQFAQSKMKAEIVNPYKQNWILAISLAIVAIAGFVRINPGILDDPAIITFPNEL</sequence>
<evidence type="ECO:0000256" key="3">
    <source>
        <dbReference type="SAM" id="SignalP"/>
    </source>
</evidence>
<keyword evidence="2" id="KW-0472">Membrane</keyword>
<feature type="chain" id="PRO_5003095793" evidence="3">
    <location>
        <begin position="27"/>
        <end position="284"/>
    </location>
</feature>
<evidence type="ECO:0000313" key="4">
    <source>
        <dbReference type="EMBL" id="CBJ26107.1"/>
    </source>
</evidence>
<keyword evidence="5" id="KW-1185">Reference proteome</keyword>
<name>D7FR40_ECTSI</name>
<evidence type="ECO:0000256" key="2">
    <source>
        <dbReference type="SAM" id="Phobius"/>
    </source>
</evidence>
<protein>
    <submittedName>
        <fullName evidence="4">Uncharacterized protein</fullName>
    </submittedName>
</protein>
<accession>D7FR40</accession>
<feature type="signal peptide" evidence="3">
    <location>
        <begin position="1"/>
        <end position="26"/>
    </location>
</feature>
<gene>
    <name evidence="4" type="ORF">Esi_0021_0044</name>
</gene>
<dbReference type="EMBL" id="FN648387">
    <property type="protein sequence ID" value="CBJ26107.1"/>
    <property type="molecule type" value="Genomic_DNA"/>
</dbReference>
<feature type="region of interest" description="Disordered" evidence="1">
    <location>
        <begin position="51"/>
        <end position="124"/>
    </location>
</feature>
<feature type="compositionally biased region" description="Basic and acidic residues" evidence="1">
    <location>
        <begin position="96"/>
        <end position="105"/>
    </location>
</feature>
<proteinExistence type="predicted"/>
<keyword evidence="2" id="KW-1133">Transmembrane helix</keyword>
<dbReference type="OrthoDB" id="10424285at2759"/>
<evidence type="ECO:0000313" key="5">
    <source>
        <dbReference type="Proteomes" id="UP000002630"/>
    </source>
</evidence>
<keyword evidence="2" id="KW-0812">Transmembrane</keyword>
<dbReference type="AlphaFoldDB" id="D7FR40"/>
<organism evidence="4 5">
    <name type="scientific">Ectocarpus siliculosus</name>
    <name type="common">Brown alga</name>
    <name type="synonym">Conferva siliculosa</name>
    <dbReference type="NCBI Taxonomy" id="2880"/>
    <lineage>
        <taxon>Eukaryota</taxon>
        <taxon>Sar</taxon>
        <taxon>Stramenopiles</taxon>
        <taxon>Ochrophyta</taxon>
        <taxon>PX clade</taxon>
        <taxon>Phaeophyceae</taxon>
        <taxon>Ectocarpales</taxon>
        <taxon>Ectocarpaceae</taxon>
        <taxon>Ectocarpus</taxon>
    </lineage>
</organism>
<reference evidence="4 5" key="1">
    <citation type="journal article" date="2010" name="Nature">
        <title>The Ectocarpus genome and the independent evolution of multicellularity in brown algae.</title>
        <authorList>
            <person name="Cock J.M."/>
            <person name="Sterck L."/>
            <person name="Rouze P."/>
            <person name="Scornet D."/>
            <person name="Allen A.E."/>
            <person name="Amoutzias G."/>
            <person name="Anthouard V."/>
            <person name="Artiguenave F."/>
            <person name="Aury J.M."/>
            <person name="Badger J.H."/>
            <person name="Beszteri B."/>
            <person name="Billiau K."/>
            <person name="Bonnet E."/>
            <person name="Bothwell J.H."/>
            <person name="Bowler C."/>
            <person name="Boyen C."/>
            <person name="Brownlee C."/>
            <person name="Carrano C.J."/>
            <person name="Charrier B."/>
            <person name="Cho G.Y."/>
            <person name="Coelho S.M."/>
            <person name="Collen J."/>
            <person name="Corre E."/>
            <person name="Da Silva C."/>
            <person name="Delage L."/>
            <person name="Delaroque N."/>
            <person name="Dittami S.M."/>
            <person name="Doulbeau S."/>
            <person name="Elias M."/>
            <person name="Farnham G."/>
            <person name="Gachon C.M."/>
            <person name="Gschloessl B."/>
            <person name="Heesch S."/>
            <person name="Jabbari K."/>
            <person name="Jubin C."/>
            <person name="Kawai H."/>
            <person name="Kimura K."/>
            <person name="Kloareg B."/>
            <person name="Kupper F.C."/>
            <person name="Lang D."/>
            <person name="Le Bail A."/>
            <person name="Leblanc C."/>
            <person name="Lerouge P."/>
            <person name="Lohr M."/>
            <person name="Lopez P.J."/>
            <person name="Martens C."/>
            <person name="Maumus F."/>
            <person name="Michel G."/>
            <person name="Miranda-Saavedra D."/>
            <person name="Morales J."/>
            <person name="Moreau H."/>
            <person name="Motomura T."/>
            <person name="Nagasato C."/>
            <person name="Napoli C.A."/>
            <person name="Nelson D.R."/>
            <person name="Nyvall-Collen P."/>
            <person name="Peters A.F."/>
            <person name="Pommier C."/>
            <person name="Potin P."/>
            <person name="Poulain J."/>
            <person name="Quesneville H."/>
            <person name="Read B."/>
            <person name="Rensing S.A."/>
            <person name="Ritter A."/>
            <person name="Rousvoal S."/>
            <person name="Samanta M."/>
            <person name="Samson G."/>
            <person name="Schroeder D.C."/>
            <person name="Segurens B."/>
            <person name="Strittmatter M."/>
            <person name="Tonon T."/>
            <person name="Tregear J.W."/>
            <person name="Valentin K."/>
            <person name="von Dassow P."/>
            <person name="Yamagishi T."/>
            <person name="Van de Peer Y."/>
            <person name="Wincker P."/>
        </authorList>
    </citation>
    <scope>NUCLEOTIDE SEQUENCE [LARGE SCALE GENOMIC DNA]</scope>
    <source>
        <strain evidence="5">Ec32 / CCAP1310/4</strain>
    </source>
</reference>
<evidence type="ECO:0000256" key="1">
    <source>
        <dbReference type="SAM" id="MobiDB-lite"/>
    </source>
</evidence>